<dbReference type="EMBL" id="VKAC01000006">
    <property type="protein sequence ID" value="TXR56137.1"/>
    <property type="molecule type" value="Genomic_DNA"/>
</dbReference>
<organism evidence="4 5">
    <name type="scientific">Quadrisphaera setariae</name>
    <dbReference type="NCBI Taxonomy" id="2593304"/>
    <lineage>
        <taxon>Bacteria</taxon>
        <taxon>Bacillati</taxon>
        <taxon>Actinomycetota</taxon>
        <taxon>Actinomycetes</taxon>
        <taxon>Kineosporiales</taxon>
        <taxon>Kineosporiaceae</taxon>
        <taxon>Quadrisphaera</taxon>
    </lineage>
</organism>
<dbReference type="RefSeq" id="WP_147926569.1">
    <property type="nucleotide sequence ID" value="NZ_VKAC01000006.1"/>
</dbReference>
<dbReference type="InterPro" id="IPR017853">
    <property type="entry name" value="GH"/>
</dbReference>
<keyword evidence="2" id="KW-0326">Glycosidase</keyword>
<dbReference type="Proteomes" id="UP000321234">
    <property type="component" value="Unassembled WGS sequence"/>
</dbReference>
<proteinExistence type="predicted"/>
<dbReference type="OrthoDB" id="9802433at2"/>
<gene>
    <name evidence="4" type="ORF">FMM08_11965</name>
</gene>
<keyword evidence="1" id="KW-0378">Hydrolase</keyword>
<dbReference type="Pfam" id="PF00128">
    <property type="entry name" value="Alpha-amylase"/>
    <property type="match status" value="1"/>
</dbReference>
<evidence type="ECO:0000259" key="3">
    <source>
        <dbReference type="SMART" id="SM00642"/>
    </source>
</evidence>
<reference evidence="4 5" key="1">
    <citation type="submission" date="2019-07" db="EMBL/GenBank/DDBJ databases">
        <title>Quadrisphaera sp. strain DD2A genome sequencing and assembly.</title>
        <authorList>
            <person name="Kim I."/>
        </authorList>
    </citation>
    <scope>NUCLEOTIDE SEQUENCE [LARGE SCALE GENOMIC DNA]</scope>
    <source>
        <strain evidence="4 5">DD2A</strain>
    </source>
</reference>
<evidence type="ECO:0000313" key="4">
    <source>
        <dbReference type="EMBL" id="TXR56137.1"/>
    </source>
</evidence>
<dbReference type="SUPFAM" id="SSF51445">
    <property type="entry name" value="(Trans)glycosidases"/>
    <property type="match status" value="1"/>
</dbReference>
<dbReference type="PANTHER" id="PTHR10357:SF210">
    <property type="entry name" value="MALTODEXTRIN GLUCOSIDASE"/>
    <property type="match status" value="1"/>
</dbReference>
<sequence length="431" mass="47966">MHSADTVIWHAFPLTFTGAEATNDSTRPVAHRLQQFEPWLDHLIALGANALQLGPVFDSETHGYDTRDHLRIDPRLGDEADLRRLVEQAHARGVHVILDGVFNHVGRDSALFQRAAHGDAEAAAWFKRDPSRQDGWSVFEGHGSLVELDLAHPPVREHVVAVMRHWLEIGVDGWRLDAAYAVQPPDWRAVLDEVRSSHPHVWFLGEVIHDGHGAFASAAGMDSTTQYELWKAIWSSLNDRNLHELAHALTRHDDFVSAGRGAQPPRLPTTFVGNHDTTRIASRLIDHRHLEHALTALFTVAGTPAVYAGDEWDYRGVKEDRPGGDDAVRPAFPATPGGLPADGEGVFALHRRLIGLRRRHRWLWRASLEVERREDEVLVYRLRAPEEEVGDEGITVVLNLTDAAVEVSVRPGEQLLEGSCEARGAAVFGRP</sequence>
<dbReference type="Gene3D" id="3.20.20.80">
    <property type="entry name" value="Glycosidases"/>
    <property type="match status" value="1"/>
</dbReference>
<name>A0A5C8ZEA2_9ACTN</name>
<dbReference type="AlphaFoldDB" id="A0A5C8ZEA2"/>
<keyword evidence="5" id="KW-1185">Reference proteome</keyword>
<dbReference type="GO" id="GO:0005975">
    <property type="term" value="P:carbohydrate metabolic process"/>
    <property type="evidence" value="ECO:0007669"/>
    <property type="project" value="InterPro"/>
</dbReference>
<feature type="domain" description="Glycosyl hydrolase family 13 catalytic" evidence="3">
    <location>
        <begin position="6"/>
        <end position="357"/>
    </location>
</feature>
<dbReference type="SMART" id="SM00642">
    <property type="entry name" value="Aamy"/>
    <property type="match status" value="1"/>
</dbReference>
<evidence type="ECO:0000256" key="2">
    <source>
        <dbReference type="ARBA" id="ARBA00023295"/>
    </source>
</evidence>
<evidence type="ECO:0000256" key="1">
    <source>
        <dbReference type="ARBA" id="ARBA00022801"/>
    </source>
</evidence>
<dbReference type="InterPro" id="IPR006047">
    <property type="entry name" value="GH13_cat_dom"/>
</dbReference>
<dbReference type="GO" id="GO:0016798">
    <property type="term" value="F:hydrolase activity, acting on glycosyl bonds"/>
    <property type="evidence" value="ECO:0007669"/>
    <property type="project" value="UniProtKB-KW"/>
</dbReference>
<evidence type="ECO:0000313" key="5">
    <source>
        <dbReference type="Proteomes" id="UP000321234"/>
    </source>
</evidence>
<protein>
    <submittedName>
        <fullName evidence="4">DUF3459 domain-containing protein</fullName>
    </submittedName>
</protein>
<comment type="caution">
    <text evidence="4">The sequence shown here is derived from an EMBL/GenBank/DDBJ whole genome shotgun (WGS) entry which is preliminary data.</text>
</comment>
<dbReference type="PANTHER" id="PTHR10357">
    <property type="entry name" value="ALPHA-AMYLASE FAMILY MEMBER"/>
    <property type="match status" value="1"/>
</dbReference>
<accession>A0A5C8ZEA2</accession>